<evidence type="ECO:0000313" key="2">
    <source>
        <dbReference type="Proteomes" id="UP001596143"/>
    </source>
</evidence>
<name>A0ABW0U7H1_9BACI</name>
<evidence type="ECO:0000313" key="1">
    <source>
        <dbReference type="EMBL" id="MFC5629442.1"/>
    </source>
</evidence>
<reference evidence="2" key="1">
    <citation type="journal article" date="2019" name="Int. J. Syst. Evol. Microbiol.">
        <title>The Global Catalogue of Microorganisms (GCM) 10K type strain sequencing project: providing services to taxonomists for standard genome sequencing and annotation.</title>
        <authorList>
            <consortium name="The Broad Institute Genomics Platform"/>
            <consortium name="The Broad Institute Genome Sequencing Center for Infectious Disease"/>
            <person name="Wu L."/>
            <person name="Ma J."/>
        </authorList>
    </citation>
    <scope>NUCLEOTIDE SEQUENCE [LARGE SCALE GENOMIC DNA]</scope>
    <source>
        <strain evidence="2">CGMCC 1.15790</strain>
    </source>
</reference>
<accession>A0ABW0U7H1</accession>
<organism evidence="1 2">
    <name type="scientific">Aliibacillus thermotolerans</name>
    <dbReference type="NCBI Taxonomy" id="1834418"/>
    <lineage>
        <taxon>Bacteria</taxon>
        <taxon>Bacillati</taxon>
        <taxon>Bacillota</taxon>
        <taxon>Bacilli</taxon>
        <taxon>Bacillales</taxon>
        <taxon>Bacillaceae</taxon>
        <taxon>Aliibacillus</taxon>
    </lineage>
</organism>
<sequence length="62" mass="7295">MEQIQLQFLLEFLYPERLELLKEEELQVPVVFQDGLRNIKQKDIDEIVEAVIMEGGKDAIIH</sequence>
<dbReference type="RefSeq" id="WP_270897167.1">
    <property type="nucleotide sequence ID" value="NZ_JBHSPF010000059.1"/>
</dbReference>
<comment type="caution">
    <text evidence="1">The sequence shown here is derived from an EMBL/GenBank/DDBJ whole genome shotgun (WGS) entry which is preliminary data.</text>
</comment>
<keyword evidence="2" id="KW-1185">Reference proteome</keyword>
<gene>
    <name evidence="1" type="ORF">ACFPTR_11320</name>
</gene>
<proteinExistence type="predicted"/>
<dbReference type="Proteomes" id="UP001596143">
    <property type="component" value="Unassembled WGS sequence"/>
</dbReference>
<dbReference type="EMBL" id="JBHSPF010000059">
    <property type="protein sequence ID" value="MFC5629442.1"/>
    <property type="molecule type" value="Genomic_DNA"/>
</dbReference>
<protein>
    <submittedName>
        <fullName evidence="1">Uncharacterized protein</fullName>
    </submittedName>
</protein>